<dbReference type="RefSeq" id="YP_010840585.1">
    <property type="nucleotide sequence ID" value="NC_078846.1"/>
</dbReference>
<reference evidence="5" key="1">
    <citation type="submission" date="2019-12" db="EMBL/GenBank/DDBJ databases">
        <authorList>
            <person name="Von Bargen S."/>
        </authorList>
    </citation>
    <scope>NUCLEOTIDE SEQUENCE</scope>
    <source>
        <strain evidence="5">E55089</strain>
    </source>
</reference>
<dbReference type="InterPro" id="IPR057839">
    <property type="entry name" value="Fimo_NCAP"/>
</dbReference>
<feature type="region of interest" description="Disordered" evidence="4">
    <location>
        <begin position="1"/>
        <end position="22"/>
    </location>
</feature>
<dbReference type="KEGG" id="vg:80557493"/>
<comment type="subcellular location">
    <subcellularLocation>
        <location evidence="1">Virion</location>
    </subcellularLocation>
</comment>
<dbReference type="GO" id="GO:0019013">
    <property type="term" value="C:viral nucleocapsid"/>
    <property type="evidence" value="ECO:0007669"/>
    <property type="project" value="UniProtKB-KW"/>
</dbReference>
<dbReference type="Proteomes" id="UP001061730">
    <property type="component" value="Genome"/>
</dbReference>
<organism evidence="5 6">
    <name type="scientific">Aspen mosaic-associated virus</name>
    <dbReference type="NCBI Taxonomy" id="2681381"/>
    <lineage>
        <taxon>Viruses</taxon>
        <taxon>Riboviria</taxon>
        <taxon>Orthornavirae</taxon>
        <taxon>Negarnaviricota</taxon>
        <taxon>Polyploviricotina</taxon>
        <taxon>Bunyaviricetes</taxon>
        <taxon>Elliovirales</taxon>
        <taxon>Fimoviridae</taxon>
        <taxon>Emaravirus</taxon>
        <taxon>Emaravirus populi</taxon>
    </lineage>
</organism>
<proteinExistence type="predicted"/>
<sequence>MVNKRTSNVKSDKASSSRGPVAENTIILGSGTKLRSLRFTDVTNGRLNNSEQSELKTTPVALDAFTSASQHVSRFTLHDYRAYCNVDMVAAHLSRSKEIKEQLAKRNITLTTASGINLVVVKDLNESTITNIVSFNKACAIMSAGILKHKVDNEFDWTKTTYVPTKVEKKADVNPLIINRLAGQMGMIPTDAYYWFIVPGYEFLYELYPAEVIAYTLVRLEYRKQLNIPDSMTDSDIVSSLVMKMNRFHNLEVNSFEDALKVIGDHHISEAYIEFAKRVGTTSKTKRNDDAIEVFKTLIAQLTPALEAAKLKGDVEEE</sequence>
<evidence type="ECO:0000313" key="5">
    <source>
        <dbReference type="EMBL" id="CAA0079646.1"/>
    </source>
</evidence>
<name>A0A679IQ45_9VIRU</name>
<gene>
    <name evidence="5" type="primary">N</name>
</gene>
<dbReference type="Pfam" id="PF25629">
    <property type="entry name" value="Fimo_NCAP"/>
    <property type="match status" value="1"/>
</dbReference>
<keyword evidence="2" id="KW-0167">Capsid protein</keyword>
<evidence type="ECO:0000256" key="1">
    <source>
        <dbReference type="ARBA" id="ARBA00004328"/>
    </source>
</evidence>
<keyword evidence="3" id="KW-0946">Virion</keyword>
<dbReference type="EMBL" id="LR742463">
    <property type="protein sequence ID" value="CAA0079646.1"/>
    <property type="molecule type" value="Viral_cRNA"/>
</dbReference>
<accession>A0A679IQ45</accession>
<dbReference type="GeneID" id="80557493"/>
<keyword evidence="5" id="KW-0543">Viral nucleoprotein</keyword>
<evidence type="ECO:0000256" key="3">
    <source>
        <dbReference type="ARBA" id="ARBA00022844"/>
    </source>
</evidence>
<evidence type="ECO:0000256" key="2">
    <source>
        <dbReference type="ARBA" id="ARBA00022561"/>
    </source>
</evidence>
<evidence type="ECO:0000313" key="6">
    <source>
        <dbReference type="Proteomes" id="UP001061730"/>
    </source>
</evidence>
<evidence type="ECO:0000256" key="4">
    <source>
        <dbReference type="SAM" id="MobiDB-lite"/>
    </source>
</evidence>
<protein>
    <submittedName>
        <fullName evidence="5">Nucleoprotein</fullName>
    </submittedName>
</protein>
<keyword evidence="6" id="KW-1185">Reference proteome</keyword>